<gene>
    <name evidence="12" type="ORF">SUZIE_161150</name>
</gene>
<comment type="caution">
    <text evidence="12">The sequence shown here is derived from an EMBL/GenBank/DDBJ whole genome shotgun (WGS) entry which is preliminary data.</text>
</comment>
<keyword evidence="10 11" id="KW-0807">Transducer</keyword>
<evidence type="ECO:0000256" key="2">
    <source>
        <dbReference type="ARBA" id="ARBA00010663"/>
    </source>
</evidence>
<dbReference type="Proteomes" id="UP001166674">
    <property type="component" value="Unassembled WGS sequence"/>
</dbReference>
<feature type="transmembrane region" description="Helical" evidence="11">
    <location>
        <begin position="20"/>
        <end position="46"/>
    </location>
</feature>
<evidence type="ECO:0000313" key="13">
    <source>
        <dbReference type="Proteomes" id="UP001166674"/>
    </source>
</evidence>
<keyword evidence="7 11" id="KW-0297">G-protein coupled receptor</keyword>
<evidence type="ECO:0000256" key="9">
    <source>
        <dbReference type="ARBA" id="ARBA00023170"/>
    </source>
</evidence>
<comment type="similarity">
    <text evidence="2 11">Belongs to the G-protein coupled receptor 1 family.</text>
</comment>
<evidence type="ECO:0000256" key="8">
    <source>
        <dbReference type="ARBA" id="ARBA00023136"/>
    </source>
</evidence>
<comment type="caution">
    <text evidence="11">Lacks conserved residue(s) required for the propagation of feature annotation.</text>
</comment>
<dbReference type="PANTHER" id="PTHR24062">
    <property type="entry name" value="VOMERONASAL TYPE-1 RECEPTOR"/>
    <property type="match status" value="1"/>
</dbReference>
<dbReference type="EMBL" id="JAATJV010374956">
    <property type="protein sequence ID" value="MBZ3881070.1"/>
    <property type="molecule type" value="Genomic_DNA"/>
</dbReference>
<evidence type="ECO:0000313" key="12">
    <source>
        <dbReference type="EMBL" id="MBZ3881070.1"/>
    </source>
</evidence>
<proteinExistence type="inferred from homology"/>
<keyword evidence="6 11" id="KW-1133">Transmembrane helix</keyword>
<keyword evidence="4 11" id="KW-0589">Pheromone response</keyword>
<reference evidence="12" key="1">
    <citation type="submission" date="2020-03" db="EMBL/GenBank/DDBJ databases">
        <title>Studies in the Genomics of Life Span.</title>
        <authorList>
            <person name="Glass D."/>
        </authorList>
    </citation>
    <scope>NUCLEOTIDE SEQUENCE</scope>
    <source>
        <strain evidence="12">SUZIE</strain>
        <tissue evidence="12">Muscle</tissue>
    </source>
</reference>
<evidence type="ECO:0000256" key="1">
    <source>
        <dbReference type="ARBA" id="ARBA00004651"/>
    </source>
</evidence>
<evidence type="ECO:0000256" key="6">
    <source>
        <dbReference type="ARBA" id="ARBA00022989"/>
    </source>
</evidence>
<evidence type="ECO:0000256" key="5">
    <source>
        <dbReference type="ARBA" id="ARBA00022692"/>
    </source>
</evidence>
<dbReference type="InterPro" id="IPR004072">
    <property type="entry name" value="Vmron_rcpt_1"/>
</dbReference>
<comment type="subcellular location">
    <subcellularLocation>
        <location evidence="1 11">Cell membrane</location>
        <topology evidence="1 11">Multi-pass membrane protein</topology>
    </subcellularLocation>
</comment>
<evidence type="ECO:0000256" key="7">
    <source>
        <dbReference type="ARBA" id="ARBA00023040"/>
    </source>
</evidence>
<organism evidence="12 13">
    <name type="scientific">Sciurus carolinensis</name>
    <name type="common">Eastern gray squirrel</name>
    <dbReference type="NCBI Taxonomy" id="30640"/>
    <lineage>
        <taxon>Eukaryota</taxon>
        <taxon>Metazoa</taxon>
        <taxon>Chordata</taxon>
        <taxon>Craniata</taxon>
        <taxon>Vertebrata</taxon>
        <taxon>Euteleostomi</taxon>
        <taxon>Mammalia</taxon>
        <taxon>Eutheria</taxon>
        <taxon>Euarchontoglires</taxon>
        <taxon>Glires</taxon>
        <taxon>Rodentia</taxon>
        <taxon>Sciuromorpha</taxon>
        <taxon>Sciuridae</taxon>
        <taxon>Sciurinae</taxon>
        <taxon>Sciurini</taxon>
        <taxon>Sciurus</taxon>
    </lineage>
</organism>
<evidence type="ECO:0000256" key="11">
    <source>
        <dbReference type="RuleBase" id="RU364061"/>
    </source>
</evidence>
<name>A0AA41T1C4_SCICA</name>
<dbReference type="GO" id="GO:0019236">
    <property type="term" value="P:response to pheromone"/>
    <property type="evidence" value="ECO:0007669"/>
    <property type="project" value="UniProtKB-KW"/>
</dbReference>
<keyword evidence="8 11" id="KW-0472">Membrane</keyword>
<protein>
    <recommendedName>
        <fullName evidence="11">Vomeronasal type-1 receptor</fullName>
    </recommendedName>
</protein>
<accession>A0AA41T1C4</accession>
<dbReference type="AlphaFoldDB" id="A0AA41T1C4"/>
<keyword evidence="13" id="KW-1185">Reference proteome</keyword>
<dbReference type="GO" id="GO:0005886">
    <property type="term" value="C:plasma membrane"/>
    <property type="evidence" value="ECO:0007669"/>
    <property type="project" value="UniProtKB-SubCell"/>
</dbReference>
<keyword evidence="3 11" id="KW-1003">Cell membrane</keyword>
<evidence type="ECO:0000256" key="3">
    <source>
        <dbReference type="ARBA" id="ARBA00022475"/>
    </source>
</evidence>
<evidence type="ECO:0000256" key="10">
    <source>
        <dbReference type="ARBA" id="ARBA00023224"/>
    </source>
</evidence>
<sequence length="121" mass="13713">MKDVGYCSATHPDTTTVSLLAAFLTFPDAVCVGLMLWSSSSMVLILHRHKQRMRHIHKASTHRSSPESRATKTILALDFNPYMSTLHKHWIAPVLTFQIQQLAYTCALRRVTERLHPALVC</sequence>
<dbReference type="Pfam" id="PF03402">
    <property type="entry name" value="V1R"/>
    <property type="match status" value="1"/>
</dbReference>
<dbReference type="GO" id="GO:0016503">
    <property type="term" value="F:pheromone receptor activity"/>
    <property type="evidence" value="ECO:0007669"/>
    <property type="project" value="InterPro"/>
</dbReference>
<dbReference type="SUPFAM" id="SSF81321">
    <property type="entry name" value="Family A G protein-coupled receptor-like"/>
    <property type="match status" value="1"/>
</dbReference>
<keyword evidence="5 11" id="KW-0812">Transmembrane</keyword>
<keyword evidence="9 11" id="KW-0675">Receptor</keyword>
<evidence type="ECO:0000256" key="4">
    <source>
        <dbReference type="ARBA" id="ARBA00022507"/>
    </source>
</evidence>